<gene>
    <name evidence="2" type="ORF">RB653_009370</name>
</gene>
<feature type="transmembrane region" description="Helical" evidence="1">
    <location>
        <begin position="90"/>
        <end position="115"/>
    </location>
</feature>
<evidence type="ECO:0000256" key="1">
    <source>
        <dbReference type="SAM" id="Phobius"/>
    </source>
</evidence>
<proteinExistence type="predicted"/>
<evidence type="ECO:0000313" key="3">
    <source>
        <dbReference type="Proteomes" id="UP001344447"/>
    </source>
</evidence>
<keyword evidence="1" id="KW-0472">Membrane</keyword>
<organism evidence="2 3">
    <name type="scientific">Dictyostelium firmibasis</name>
    <dbReference type="NCBI Taxonomy" id="79012"/>
    <lineage>
        <taxon>Eukaryota</taxon>
        <taxon>Amoebozoa</taxon>
        <taxon>Evosea</taxon>
        <taxon>Eumycetozoa</taxon>
        <taxon>Dictyostelia</taxon>
        <taxon>Dictyosteliales</taxon>
        <taxon>Dictyosteliaceae</taxon>
        <taxon>Dictyostelium</taxon>
    </lineage>
</organism>
<feature type="transmembrane region" description="Helical" evidence="1">
    <location>
        <begin position="41"/>
        <end position="70"/>
    </location>
</feature>
<sequence length="378" mass="44469">MKKLFIQHENDILCDRKDAFSLFKDNKKLKKNESNRKTMSCILIFSGIKIGVVIYFLYLSSFIIGIIGVINIPKFHFSINNNNDSSSHEQWPLVMTIAGFSVFGLTFIISLIRIISSDITDSLKNFRSIENQVLQDYINSIEESTVELFCKCECYHKYESSSTTTTTTTTTHNNTKSTTKKVVTYREEMKIPIVEINDLTNPLIFDEINSHCSDSKFLKVSFFRDWMPADEKSQVIIKSVVDHLTIKNEKRDTYFKIYLDFQYVDKKFKEHILFPLSSSSSPPFLFRYGFYILSLFVFMYLPFELYFRSKIYKSEFSFVKLINVDDKPIDFDRLMVIQVQNQTTQFQIFDNYLTLNKKQFNNKVLQKQQQNFSVDINF</sequence>
<evidence type="ECO:0008006" key="4">
    <source>
        <dbReference type="Google" id="ProtNLM"/>
    </source>
</evidence>
<accession>A0AAN7U1S9</accession>
<keyword evidence="3" id="KW-1185">Reference proteome</keyword>
<reference evidence="2 3" key="1">
    <citation type="submission" date="2023-11" db="EMBL/GenBank/DDBJ databases">
        <title>Dfirmibasis_genome.</title>
        <authorList>
            <person name="Edelbroek B."/>
            <person name="Kjellin J."/>
            <person name="Jerlstrom-Hultqvist J."/>
            <person name="Soderbom F."/>
        </authorList>
    </citation>
    <scope>NUCLEOTIDE SEQUENCE [LARGE SCALE GENOMIC DNA]</scope>
    <source>
        <strain evidence="2 3">TNS-C-14</strain>
    </source>
</reference>
<keyword evidence="1" id="KW-0812">Transmembrane</keyword>
<feature type="transmembrane region" description="Helical" evidence="1">
    <location>
        <begin position="284"/>
        <end position="303"/>
    </location>
</feature>
<evidence type="ECO:0000313" key="2">
    <source>
        <dbReference type="EMBL" id="KAK5579685.1"/>
    </source>
</evidence>
<dbReference type="Proteomes" id="UP001344447">
    <property type="component" value="Unassembled WGS sequence"/>
</dbReference>
<name>A0AAN7U1S9_9MYCE</name>
<dbReference type="AlphaFoldDB" id="A0AAN7U1S9"/>
<comment type="caution">
    <text evidence="2">The sequence shown here is derived from an EMBL/GenBank/DDBJ whole genome shotgun (WGS) entry which is preliminary data.</text>
</comment>
<keyword evidence="1" id="KW-1133">Transmembrane helix</keyword>
<dbReference type="EMBL" id="JAVFKY010000003">
    <property type="protein sequence ID" value="KAK5579685.1"/>
    <property type="molecule type" value="Genomic_DNA"/>
</dbReference>
<protein>
    <recommendedName>
        <fullName evidence="4">Transmembrane protein</fullName>
    </recommendedName>
</protein>